<keyword evidence="4" id="KW-1185">Reference proteome</keyword>
<dbReference type="RefSeq" id="WP_017525409.1">
    <property type="nucleotide sequence ID" value="NZ_JACCEX010000001.1"/>
</dbReference>
<evidence type="ECO:0000256" key="2">
    <source>
        <dbReference type="SAM" id="MobiDB-lite"/>
    </source>
</evidence>
<organism evidence="3 4">
    <name type="scientific">Pusillimonas noertemannii</name>
    <dbReference type="NCBI Taxonomy" id="305977"/>
    <lineage>
        <taxon>Bacteria</taxon>
        <taxon>Pseudomonadati</taxon>
        <taxon>Pseudomonadota</taxon>
        <taxon>Betaproteobacteria</taxon>
        <taxon>Burkholderiales</taxon>
        <taxon>Alcaligenaceae</taxon>
        <taxon>Pusillimonas</taxon>
    </lineage>
</organism>
<evidence type="ECO:0000313" key="4">
    <source>
        <dbReference type="Proteomes" id="UP000246145"/>
    </source>
</evidence>
<feature type="coiled-coil region" evidence="1">
    <location>
        <begin position="51"/>
        <end position="78"/>
    </location>
</feature>
<evidence type="ECO:0000256" key="1">
    <source>
        <dbReference type="SAM" id="Coils"/>
    </source>
</evidence>
<feature type="region of interest" description="Disordered" evidence="2">
    <location>
        <begin position="1"/>
        <end position="37"/>
    </location>
</feature>
<gene>
    <name evidence="3" type="ORF">C7440_1221</name>
</gene>
<dbReference type="OrthoDB" id="9971468at2"/>
<dbReference type="AlphaFoldDB" id="A0A2U1CSC8"/>
<accession>A0A2U1CSC8</accession>
<evidence type="ECO:0000313" key="3">
    <source>
        <dbReference type="EMBL" id="PVY68810.1"/>
    </source>
</evidence>
<sequence length="98" mass="10795">MNMNMPDEPPPPSDPPPKAGLTLANSKDKGRARGRDLEAGATALRRRRLQIVRYLQIIACLREEASELRAEISSLESIIGAQADAISAMRRNQDDPED</sequence>
<dbReference type="STRING" id="1231391.GCA_000308195_03060"/>
<proteinExistence type="predicted"/>
<name>A0A2U1CSC8_9BURK</name>
<reference evidence="3 4" key="1">
    <citation type="submission" date="2018-04" db="EMBL/GenBank/DDBJ databases">
        <title>Genomic Encyclopedia of Type Strains, Phase IV (KMG-IV): sequencing the most valuable type-strain genomes for metagenomic binning, comparative biology and taxonomic classification.</title>
        <authorList>
            <person name="Goeker M."/>
        </authorList>
    </citation>
    <scope>NUCLEOTIDE SEQUENCE [LARGE SCALE GENOMIC DNA]</scope>
    <source>
        <strain evidence="3 4">DSM 10065</strain>
    </source>
</reference>
<protein>
    <submittedName>
        <fullName evidence="3">Uncharacterized protein</fullName>
    </submittedName>
</protein>
<feature type="compositionally biased region" description="Pro residues" evidence="2">
    <location>
        <begin position="7"/>
        <end position="18"/>
    </location>
</feature>
<feature type="compositionally biased region" description="Basic and acidic residues" evidence="2">
    <location>
        <begin position="26"/>
        <end position="37"/>
    </location>
</feature>
<comment type="caution">
    <text evidence="3">The sequence shown here is derived from an EMBL/GenBank/DDBJ whole genome shotgun (WGS) entry which is preliminary data.</text>
</comment>
<dbReference type="EMBL" id="QEKO01000001">
    <property type="protein sequence ID" value="PVY68810.1"/>
    <property type="molecule type" value="Genomic_DNA"/>
</dbReference>
<dbReference type="Proteomes" id="UP000246145">
    <property type="component" value="Unassembled WGS sequence"/>
</dbReference>
<keyword evidence="1" id="KW-0175">Coiled coil</keyword>